<feature type="compositionally biased region" description="Basic residues" evidence="1">
    <location>
        <begin position="142"/>
        <end position="155"/>
    </location>
</feature>
<dbReference type="Proteomes" id="UP000239735">
    <property type="component" value="Unassembled WGS sequence"/>
</dbReference>
<reference evidence="3" key="1">
    <citation type="submission" date="2018-02" db="EMBL/GenBank/DDBJ databases">
        <authorList>
            <person name="Hausmann B."/>
        </authorList>
    </citation>
    <scope>NUCLEOTIDE SEQUENCE [LARGE SCALE GENOMIC DNA]</scope>
    <source>
        <strain evidence="3">Peat soil MAG SbA5</strain>
    </source>
</reference>
<protein>
    <submittedName>
        <fullName evidence="2">Uncharacterized protein</fullName>
    </submittedName>
</protein>
<proteinExistence type="predicted"/>
<name>A0A2N9M071_9BACT</name>
<evidence type="ECO:0000256" key="1">
    <source>
        <dbReference type="SAM" id="MobiDB-lite"/>
    </source>
</evidence>
<feature type="region of interest" description="Disordered" evidence="1">
    <location>
        <begin position="1"/>
        <end position="41"/>
    </location>
</feature>
<organism evidence="2 3">
    <name type="scientific">Candidatus Sulfuritelmatomonas gaucii</name>
    <dbReference type="NCBI Taxonomy" id="2043161"/>
    <lineage>
        <taxon>Bacteria</taxon>
        <taxon>Pseudomonadati</taxon>
        <taxon>Acidobacteriota</taxon>
        <taxon>Terriglobia</taxon>
        <taxon>Terriglobales</taxon>
        <taxon>Acidobacteriaceae</taxon>
        <taxon>Candidatus Sulfuritelmatomonas</taxon>
    </lineage>
</organism>
<gene>
    <name evidence="2" type="ORF">SBA5_70022</name>
</gene>
<feature type="region of interest" description="Disordered" evidence="1">
    <location>
        <begin position="119"/>
        <end position="155"/>
    </location>
</feature>
<sequence>MMYRPLEERPASLSNTGHPARATANERPSKGKSLPGSLQPEQRKAATLHLAGRPVTKAGFETPLRGVAFLTFGITSTRPLLKKLLSTSRTCHAPGFAVLSELPIKRLTRATRAWVEQARRRAKQISPGTSVHSDIRGEGSHRKGHHLRKAERRAE</sequence>
<feature type="compositionally biased region" description="Basic and acidic residues" evidence="1">
    <location>
        <begin position="1"/>
        <end position="10"/>
    </location>
</feature>
<dbReference type="AlphaFoldDB" id="A0A2N9M071"/>
<accession>A0A2N9M071</accession>
<evidence type="ECO:0000313" key="3">
    <source>
        <dbReference type="Proteomes" id="UP000239735"/>
    </source>
</evidence>
<dbReference type="EMBL" id="OKRB01000130">
    <property type="protein sequence ID" value="SPE28857.1"/>
    <property type="molecule type" value="Genomic_DNA"/>
</dbReference>
<evidence type="ECO:0000313" key="2">
    <source>
        <dbReference type="EMBL" id="SPE28857.1"/>
    </source>
</evidence>